<sequence length="645" mass="73822">MDARGKKRKITEENRGFNVSWTESFAFVANAEGLPECLLCSEKLSNNKKSNVERHFQGRHATFAAEYPVGSERKSAIALLVEKLEERKNKFKKWIASPNSTTAASFVATREIIKRGKPFTDGDYMKESFINISEHLFSDFKNKTEIIQKIKDMPLSAKTVKERAIKMAGNITEQQIKDINSAPAYSIACDESCDVTDIEQTALLCRYVNSDGPQEEIIKLIPLKGQTRGEDICEAVLKCLNENGINTNHLISVATDGAPSMRGSKRGFVTLLQKALDRNLLAFHCILHQEALCAQTFPSECMVVMNLVIEMVNKIIAKALNHRQFRALLDEVDSEYSDLLLHNKVRWLSKDEVLRRFVACLEHVKTFLKSKDLIYPQLEDTEWLEKLHFMVDMTSHLNKLNESLQVRGNTALQMLEAVLSFERKLTVFARDVQRGTLSHFPSLREFKESHQDHTINGDYLHNAIVDMQTAFESRFCEFRKEKMTLSFPVTPLEIDPSLLSTFPGIIQADLEMEMADISDKDLWVSKFKRLTAELEDVTRQKAQLAQSHKWSEMEGLPVPEKLIYDTWNALPDCYKNMKTYAFGVLSIFGSTYLCEQIFSNMNYIKSKYRTRLTHESLQSCVKIKVTSYMPDVEKLSSDVRKQKSH</sequence>
<name>A0AC58GBD9_DANRE</name>
<evidence type="ECO:0000313" key="1">
    <source>
        <dbReference type="Proteomes" id="UP000000437"/>
    </source>
</evidence>
<proteinExistence type="predicted"/>
<accession>A0AC58GBD9</accession>
<protein>
    <submittedName>
        <fullName evidence="2">General transcription factor II-I repeat domain-containing protein 2B-like</fullName>
    </submittedName>
</protein>
<reference evidence="2" key="1">
    <citation type="submission" date="2025-08" db="UniProtKB">
        <authorList>
            <consortium name="RefSeq"/>
        </authorList>
    </citation>
    <scope>IDENTIFICATION</scope>
    <source>
        <strain evidence="2">Tuebingen</strain>
        <tissue evidence="2">Fibroblasts and whole tissue</tissue>
    </source>
</reference>
<organism evidence="1 2">
    <name type="scientific">Danio rerio</name>
    <name type="common">Zebrafish</name>
    <name type="synonym">Brachydanio rerio</name>
    <dbReference type="NCBI Taxonomy" id="7955"/>
    <lineage>
        <taxon>Eukaryota</taxon>
        <taxon>Metazoa</taxon>
        <taxon>Chordata</taxon>
        <taxon>Craniata</taxon>
        <taxon>Vertebrata</taxon>
        <taxon>Euteleostomi</taxon>
        <taxon>Actinopterygii</taxon>
        <taxon>Neopterygii</taxon>
        <taxon>Teleostei</taxon>
        <taxon>Ostariophysi</taxon>
        <taxon>Cypriniformes</taxon>
        <taxon>Danionidae</taxon>
        <taxon>Danioninae</taxon>
        <taxon>Danio</taxon>
    </lineage>
</organism>
<dbReference type="Proteomes" id="UP000000437">
    <property type="component" value="Chromosome 8"/>
</dbReference>
<evidence type="ECO:0000313" key="2">
    <source>
        <dbReference type="RefSeq" id="XP_073767062.1"/>
    </source>
</evidence>
<gene>
    <name evidence="2" type="primary">LOC141375887</name>
</gene>
<dbReference type="RefSeq" id="XP_073767062.1">
    <property type="nucleotide sequence ID" value="XM_073910961.1"/>
</dbReference>
<keyword evidence="1" id="KW-1185">Reference proteome</keyword>